<comment type="caution">
    <text evidence="1">The sequence shown here is derived from an EMBL/GenBank/DDBJ whole genome shotgun (WGS) entry which is preliminary data.</text>
</comment>
<protein>
    <submittedName>
        <fullName evidence="1">Uncharacterized protein</fullName>
    </submittedName>
</protein>
<accession>A0ACC1JDQ5</accession>
<evidence type="ECO:0000313" key="1">
    <source>
        <dbReference type="EMBL" id="KAJ1948338.1"/>
    </source>
</evidence>
<evidence type="ECO:0000313" key="2">
    <source>
        <dbReference type="Proteomes" id="UP001150603"/>
    </source>
</evidence>
<keyword evidence="2" id="KW-1185">Reference proteome</keyword>
<organism evidence="1 2">
    <name type="scientific">Linderina macrospora</name>
    <dbReference type="NCBI Taxonomy" id="4868"/>
    <lineage>
        <taxon>Eukaryota</taxon>
        <taxon>Fungi</taxon>
        <taxon>Fungi incertae sedis</taxon>
        <taxon>Zoopagomycota</taxon>
        <taxon>Kickxellomycotina</taxon>
        <taxon>Kickxellomycetes</taxon>
        <taxon>Kickxellales</taxon>
        <taxon>Kickxellaceae</taxon>
        <taxon>Linderina</taxon>
    </lineage>
</organism>
<name>A0ACC1JDQ5_9FUNG</name>
<dbReference type="Proteomes" id="UP001150603">
    <property type="component" value="Unassembled WGS sequence"/>
</dbReference>
<sequence length="577" mass="61137">MSKPSSDTSPETSMPAVDTAPSVRETKSVELKDSQSTISVANQPDIKVPKATISESIEDDSHKPTLARLIAIMVSLSMASFLAGLDTSILGSALPAISNSFDGLSQVAWISAAYILTFTSLQPIVSKVSEIFGRLPVLIASLLVFCAGSAVCGAASSVTMLIGGRAMAGVGGCGLVTMVQVIIIDVLPLRERGIYMSFTNLASTAAVAAGPLMGGAITDHWVWRWCFYLNIPICAVIIVVALISVRTTPVTGTAKEKLERVDFPGAFLLLAGLVLLILGLNWGGKDYSWSSPAVISTLVLGLVLLIAFIGVEKWVAKEPIIHFRLFTSRDTLPILIAQFFLGIGIIFTTFYMPIYFTVVRGTTSTIAGLYILPYLVGMLATGLVMGQVIARFNMYRPFIWVGLAGMTTIAGLFSLITSTTSIAVVLVLMGAFGIFSGMGLMPLMIAIQAACLPKDAGMAATLALFLRNIGQIVGIAINGSVLNNQLVKHLGSIAGEYPEYADTIRSALNNGALAWSDGLPELAKVAIREAYAKSLKATYAANAPFVGIAFLLCLLIKHKSLGARAKSFRKKNKVSPA</sequence>
<reference evidence="1" key="1">
    <citation type="submission" date="2022-07" db="EMBL/GenBank/DDBJ databases">
        <title>Phylogenomic reconstructions and comparative analyses of Kickxellomycotina fungi.</title>
        <authorList>
            <person name="Reynolds N.K."/>
            <person name="Stajich J.E."/>
            <person name="Barry K."/>
            <person name="Grigoriev I.V."/>
            <person name="Crous P."/>
            <person name="Smith M.E."/>
        </authorList>
    </citation>
    <scope>NUCLEOTIDE SEQUENCE</scope>
    <source>
        <strain evidence="1">NRRL 5244</strain>
    </source>
</reference>
<proteinExistence type="predicted"/>
<dbReference type="EMBL" id="JANBPW010000769">
    <property type="protein sequence ID" value="KAJ1948338.1"/>
    <property type="molecule type" value="Genomic_DNA"/>
</dbReference>
<gene>
    <name evidence="1" type="ORF">FBU59_001642</name>
</gene>